<evidence type="ECO:0000256" key="4">
    <source>
        <dbReference type="ARBA" id="ARBA00023136"/>
    </source>
</evidence>
<feature type="transmembrane region" description="Helical" evidence="6">
    <location>
        <begin position="69"/>
        <end position="89"/>
    </location>
</feature>
<evidence type="ECO:0000256" key="2">
    <source>
        <dbReference type="ARBA" id="ARBA00022692"/>
    </source>
</evidence>
<name>A0ABS7S8R6_9MICO</name>
<evidence type="ECO:0000313" key="8">
    <source>
        <dbReference type="EMBL" id="MBZ2196742.1"/>
    </source>
</evidence>
<dbReference type="Pfam" id="PF04932">
    <property type="entry name" value="Wzy_C"/>
    <property type="match status" value="1"/>
</dbReference>
<evidence type="ECO:0000313" key="9">
    <source>
        <dbReference type="Proteomes" id="UP000826651"/>
    </source>
</evidence>
<evidence type="ECO:0000259" key="7">
    <source>
        <dbReference type="Pfam" id="PF04932"/>
    </source>
</evidence>
<dbReference type="InterPro" id="IPR051533">
    <property type="entry name" value="WaaL-like"/>
</dbReference>
<keyword evidence="2 6" id="KW-0812">Transmembrane</keyword>
<keyword evidence="3 6" id="KW-1133">Transmembrane helix</keyword>
<keyword evidence="9" id="KW-1185">Reference proteome</keyword>
<dbReference type="GO" id="GO:0016874">
    <property type="term" value="F:ligase activity"/>
    <property type="evidence" value="ECO:0007669"/>
    <property type="project" value="UniProtKB-KW"/>
</dbReference>
<feature type="transmembrane region" description="Helical" evidence="6">
    <location>
        <begin position="369"/>
        <end position="390"/>
    </location>
</feature>
<gene>
    <name evidence="8" type="ORF">KCQ71_11300</name>
</gene>
<feature type="region of interest" description="Disordered" evidence="5">
    <location>
        <begin position="495"/>
        <end position="537"/>
    </location>
</feature>
<feature type="transmembrane region" description="Helical" evidence="6">
    <location>
        <begin position="272"/>
        <end position="289"/>
    </location>
</feature>
<feature type="transmembrane region" description="Helical" evidence="6">
    <location>
        <begin position="35"/>
        <end position="57"/>
    </location>
</feature>
<evidence type="ECO:0000256" key="3">
    <source>
        <dbReference type="ARBA" id="ARBA00022989"/>
    </source>
</evidence>
<reference evidence="8 9" key="1">
    <citation type="submission" date="2021-04" db="EMBL/GenBank/DDBJ databases">
        <title>Ruania sp. nov., isolated from sandy soil of mangrove forest.</title>
        <authorList>
            <person name="Ge X."/>
            <person name="Huang R."/>
            <person name="Liu W."/>
        </authorList>
    </citation>
    <scope>NUCLEOTIDE SEQUENCE [LARGE SCALE GENOMIC DNA]</scope>
    <source>
        <strain evidence="8 9">N2-46</strain>
    </source>
</reference>
<feature type="transmembrane region" description="Helical" evidence="6">
    <location>
        <begin position="434"/>
        <end position="453"/>
    </location>
</feature>
<evidence type="ECO:0000256" key="6">
    <source>
        <dbReference type="SAM" id="Phobius"/>
    </source>
</evidence>
<feature type="transmembrane region" description="Helical" evidence="6">
    <location>
        <begin position="101"/>
        <end position="120"/>
    </location>
</feature>
<dbReference type="Proteomes" id="UP000826651">
    <property type="component" value="Unassembled WGS sequence"/>
</dbReference>
<proteinExistence type="predicted"/>
<protein>
    <submittedName>
        <fullName evidence="8">O-antigen ligase family protein</fullName>
    </submittedName>
</protein>
<dbReference type="PANTHER" id="PTHR37422:SF13">
    <property type="entry name" value="LIPOPOLYSACCHARIDE BIOSYNTHESIS PROTEIN PA4999-RELATED"/>
    <property type="match status" value="1"/>
</dbReference>
<organism evidence="8 9">
    <name type="scientific">Occultella gossypii</name>
    <dbReference type="NCBI Taxonomy" id="2800820"/>
    <lineage>
        <taxon>Bacteria</taxon>
        <taxon>Bacillati</taxon>
        <taxon>Actinomycetota</taxon>
        <taxon>Actinomycetes</taxon>
        <taxon>Micrococcales</taxon>
        <taxon>Ruaniaceae</taxon>
        <taxon>Occultella</taxon>
    </lineage>
</organism>
<feature type="domain" description="O-antigen ligase-related" evidence="7">
    <location>
        <begin position="256"/>
        <end position="383"/>
    </location>
</feature>
<accession>A0ABS7S8R6</accession>
<comment type="subcellular location">
    <subcellularLocation>
        <location evidence="1">Membrane</location>
        <topology evidence="1">Multi-pass membrane protein</topology>
    </subcellularLocation>
</comment>
<feature type="transmembrane region" description="Helical" evidence="6">
    <location>
        <begin position="223"/>
        <end position="243"/>
    </location>
</feature>
<feature type="compositionally biased region" description="Polar residues" evidence="5">
    <location>
        <begin position="515"/>
        <end position="529"/>
    </location>
</feature>
<feature type="transmembrane region" description="Helical" evidence="6">
    <location>
        <begin position="250"/>
        <end position="266"/>
    </location>
</feature>
<keyword evidence="4 6" id="KW-0472">Membrane</keyword>
<keyword evidence="8" id="KW-0436">Ligase</keyword>
<comment type="caution">
    <text evidence="8">The sequence shown here is derived from an EMBL/GenBank/DDBJ whole genome shotgun (WGS) entry which is preliminary data.</text>
</comment>
<evidence type="ECO:0000256" key="1">
    <source>
        <dbReference type="ARBA" id="ARBA00004141"/>
    </source>
</evidence>
<feature type="transmembrane region" description="Helical" evidence="6">
    <location>
        <begin position="162"/>
        <end position="185"/>
    </location>
</feature>
<evidence type="ECO:0000256" key="5">
    <source>
        <dbReference type="SAM" id="MobiDB-lite"/>
    </source>
</evidence>
<dbReference type="EMBL" id="JAGSHT010000010">
    <property type="protein sequence ID" value="MBZ2196742.1"/>
    <property type="molecule type" value="Genomic_DNA"/>
</dbReference>
<feature type="transmembrane region" description="Helical" evidence="6">
    <location>
        <begin position="132"/>
        <end position="150"/>
    </location>
</feature>
<feature type="transmembrane region" description="Helical" evidence="6">
    <location>
        <begin position="410"/>
        <end position="428"/>
    </location>
</feature>
<sequence length="537" mass="58097">MNRSIASTEEKEWRPVLLRVPNGYKRVREVWIPALIHRWTLTTLGLLVLFLCLQFLIPARLVIGGLGAVGRPSVAVGIMLAFLWVLSAVRAHRLPAGTQPIRWVIGLYVGLQLLGNVIGFDRLPSAAEASSADRWLIFTAAIAGVALVTADGLSTRLELDRVLLTVVALASVMSIIGVLQFAGIVDITQYIKIPGLHANADLIGISARGDGGFPRVASTANHFIEFGVVLALVLPIALHYALFSPPGRTRVWRWLGVSLVALGIPLSISRSAILTVVVTMGLMAIVWPWRQRYNALVIGVMATAVFHLVNRGVLGTIRSLFTNAENDTSVTDRIARTDYVIDLWSLRPWLGRGAGMVTPEEYILLDNQVYMTLLAGGVVGVAGLVLFFLVPYLMGRSIRLRGKDQETRHLGQALAVSMPAALMASATFDSFSFATFVGVVCIIIGAIGALWRLDGTSPTNEIQLAAPGDRFVATPLAANFRERIGAAWAASRPRNYGRGKFDKKTPNASDGDASGPSTINTDVTPQTLATRRGRRRT</sequence>
<dbReference type="InterPro" id="IPR007016">
    <property type="entry name" value="O-antigen_ligase-rel_domated"/>
</dbReference>
<dbReference type="PANTHER" id="PTHR37422">
    <property type="entry name" value="TEICHURONIC ACID BIOSYNTHESIS PROTEIN TUAE"/>
    <property type="match status" value="1"/>
</dbReference>
<feature type="transmembrane region" description="Helical" evidence="6">
    <location>
        <begin position="296"/>
        <end position="314"/>
    </location>
</feature>